<gene>
    <name evidence="2" type="ORF">E4T88_00675</name>
</gene>
<dbReference type="EMBL" id="SPPK01000001">
    <property type="protein sequence ID" value="TFU90523.1"/>
    <property type="molecule type" value="Genomic_DNA"/>
</dbReference>
<feature type="region of interest" description="Disordered" evidence="1">
    <location>
        <begin position="1"/>
        <end position="20"/>
    </location>
</feature>
<evidence type="ECO:0000313" key="3">
    <source>
        <dbReference type="Proteomes" id="UP000298285"/>
    </source>
</evidence>
<reference evidence="2 3" key="1">
    <citation type="submission" date="2019-03" db="EMBL/GenBank/DDBJ databases">
        <title>Diversity of the mouse oral microbiome.</title>
        <authorList>
            <person name="Joseph S."/>
            <person name="Aduse-Opoku J."/>
            <person name="Curtis M."/>
            <person name="Wade W."/>
            <person name="Hashim A."/>
        </authorList>
    </citation>
    <scope>NUCLEOTIDE SEQUENCE [LARGE SCALE GENOMIC DNA]</scope>
    <source>
        <strain evidence="2 3">P11</strain>
    </source>
</reference>
<comment type="caution">
    <text evidence="2">The sequence shown here is derived from an EMBL/GenBank/DDBJ whole genome shotgun (WGS) entry which is preliminary data.</text>
</comment>
<organism evidence="2 3">
    <name type="scientific">Dysgonomonas mossii</name>
    <dbReference type="NCBI Taxonomy" id="163665"/>
    <lineage>
        <taxon>Bacteria</taxon>
        <taxon>Pseudomonadati</taxon>
        <taxon>Bacteroidota</taxon>
        <taxon>Bacteroidia</taxon>
        <taxon>Bacteroidales</taxon>
        <taxon>Dysgonomonadaceae</taxon>
        <taxon>Dysgonomonas</taxon>
    </lineage>
</organism>
<sequence>MKSNVQLYPTRRRRHSEKPYSSRVAGIIAKNYDSLNKDLNKGKYGRFSSMSFEDIFHEAILYVIQDRKAFDLSEQELLKHFKYRYRMVQYQIIQESKLERLVDVTPDNIMSARYADNI</sequence>
<proteinExistence type="predicted"/>
<evidence type="ECO:0000313" key="2">
    <source>
        <dbReference type="EMBL" id="TFU90523.1"/>
    </source>
</evidence>
<dbReference type="Proteomes" id="UP000298285">
    <property type="component" value="Unassembled WGS sequence"/>
</dbReference>
<evidence type="ECO:0000256" key="1">
    <source>
        <dbReference type="SAM" id="MobiDB-lite"/>
    </source>
</evidence>
<name>A0A4Y9IPU2_9BACT</name>
<protein>
    <submittedName>
        <fullName evidence="2">Uncharacterized protein</fullName>
    </submittedName>
</protein>
<dbReference type="AlphaFoldDB" id="A0A4Y9IPU2"/>
<accession>A0A4Y9IPU2</accession>
<dbReference type="RefSeq" id="WP_135103581.1">
    <property type="nucleotide sequence ID" value="NZ_JADGKW010000001.1"/>
</dbReference>